<sequence>MRRYLQLKVNEILDSQGIKDLDTLKLNCDGAVTISKGSGYGGLLRDCAGDVMYAYMGQIDRDVSRFFKNSEHCITPAAISINTEPSIWIPPSQGNSKINVDISYYDAATPITIGYIIRSFNGTYVYEGTESACACSAEEAEAKGILVAVKVGTRYQLRILEVETD</sequence>
<gene>
    <name evidence="1" type="ORF">FRX31_019325</name>
</gene>
<comment type="caution">
    <text evidence="1">The sequence shown here is derived from an EMBL/GenBank/DDBJ whole genome shotgun (WGS) entry which is preliminary data.</text>
</comment>
<dbReference type="PANTHER" id="PTHR47074">
    <property type="entry name" value="BNAC02G40300D PROTEIN"/>
    <property type="match status" value="1"/>
</dbReference>
<keyword evidence="2" id="KW-1185">Reference proteome</keyword>
<feature type="non-terminal residue" evidence="1">
    <location>
        <position position="165"/>
    </location>
</feature>
<protein>
    <submittedName>
        <fullName evidence="1">Uncharacterized protein</fullName>
    </submittedName>
</protein>
<dbReference type="PANTHER" id="PTHR47074:SF11">
    <property type="entry name" value="REVERSE TRANSCRIPTASE-LIKE PROTEIN"/>
    <property type="match status" value="1"/>
</dbReference>
<organism evidence="1 2">
    <name type="scientific">Thalictrum thalictroides</name>
    <name type="common">Rue-anemone</name>
    <name type="synonym">Anemone thalictroides</name>
    <dbReference type="NCBI Taxonomy" id="46969"/>
    <lineage>
        <taxon>Eukaryota</taxon>
        <taxon>Viridiplantae</taxon>
        <taxon>Streptophyta</taxon>
        <taxon>Embryophyta</taxon>
        <taxon>Tracheophyta</taxon>
        <taxon>Spermatophyta</taxon>
        <taxon>Magnoliopsida</taxon>
        <taxon>Ranunculales</taxon>
        <taxon>Ranunculaceae</taxon>
        <taxon>Thalictroideae</taxon>
        <taxon>Thalictrum</taxon>
    </lineage>
</organism>
<evidence type="ECO:0000313" key="1">
    <source>
        <dbReference type="EMBL" id="KAF5191089.1"/>
    </source>
</evidence>
<dbReference type="AlphaFoldDB" id="A0A7J6W115"/>
<name>A0A7J6W115_THATH</name>
<accession>A0A7J6W115</accession>
<reference evidence="1 2" key="1">
    <citation type="submission" date="2020-06" db="EMBL/GenBank/DDBJ databases">
        <title>Transcriptomic and genomic resources for Thalictrum thalictroides and T. hernandezii: Facilitating candidate gene discovery in an emerging model plant lineage.</title>
        <authorList>
            <person name="Arias T."/>
            <person name="Riano-Pachon D.M."/>
            <person name="Di Stilio V.S."/>
        </authorList>
    </citation>
    <scope>NUCLEOTIDE SEQUENCE [LARGE SCALE GENOMIC DNA]</scope>
    <source>
        <strain evidence="2">cv. WT478/WT964</strain>
        <tissue evidence="1">Leaves</tissue>
    </source>
</reference>
<dbReference type="EMBL" id="JABWDY010023248">
    <property type="protein sequence ID" value="KAF5191089.1"/>
    <property type="molecule type" value="Genomic_DNA"/>
</dbReference>
<dbReference type="Proteomes" id="UP000554482">
    <property type="component" value="Unassembled WGS sequence"/>
</dbReference>
<dbReference type="InterPro" id="IPR052929">
    <property type="entry name" value="RNase_H-like_EbsB-rel"/>
</dbReference>
<proteinExistence type="predicted"/>
<evidence type="ECO:0000313" key="2">
    <source>
        <dbReference type="Proteomes" id="UP000554482"/>
    </source>
</evidence>